<evidence type="ECO:0000256" key="2">
    <source>
        <dbReference type="ARBA" id="ARBA00004413"/>
    </source>
</evidence>
<feature type="domain" description="Flagellar motor switch protein FliG middle" evidence="12">
    <location>
        <begin position="122"/>
        <end position="191"/>
    </location>
</feature>
<dbReference type="GO" id="GO:0009425">
    <property type="term" value="C:bacterial-type flagellum basal body"/>
    <property type="evidence" value="ECO:0007669"/>
    <property type="project" value="UniProtKB-SubCell"/>
</dbReference>
<evidence type="ECO:0000313" key="16">
    <source>
        <dbReference type="Proteomes" id="UP000004671"/>
    </source>
</evidence>
<dbReference type="Pfam" id="PF14841">
    <property type="entry name" value="FliG_M"/>
    <property type="match status" value="1"/>
</dbReference>
<feature type="domain" description="Flagellar motor switch protein FliG N-terminal" evidence="13">
    <location>
        <begin position="11"/>
        <end position="113"/>
    </location>
</feature>
<dbReference type="KEGG" id="caby:Cabys_1470"/>
<gene>
    <name evidence="14" type="primary">fliG</name>
    <name evidence="14" type="ORF">Cabys_1470</name>
    <name evidence="15" type="ORF">Calab_2634</name>
</gene>
<evidence type="ECO:0000256" key="9">
    <source>
        <dbReference type="ARBA" id="ARBA00023143"/>
    </source>
</evidence>
<protein>
    <recommendedName>
        <fullName evidence="4">Flagellar motor switch protein FliG</fullName>
    </recommendedName>
</protein>
<evidence type="ECO:0000256" key="10">
    <source>
        <dbReference type="ARBA" id="ARBA00025598"/>
    </source>
</evidence>
<comment type="subcellular location">
    <subcellularLocation>
        <location evidence="1">Bacterial flagellum basal body</location>
    </subcellularLocation>
    <subcellularLocation>
        <location evidence="2">Cell membrane</location>
        <topology evidence="2">Peripheral membrane protein</topology>
        <orientation evidence="2">Cytoplasmic side</orientation>
    </subcellularLocation>
</comment>
<dbReference type="EMBL" id="CP018099">
    <property type="protein sequence ID" value="APF18219.1"/>
    <property type="molecule type" value="Genomic_DNA"/>
</dbReference>
<reference evidence="15 16" key="1">
    <citation type="submission" date="2011-09" db="EMBL/GenBank/DDBJ databases">
        <title>The permanent draft genome of Caldithrix abyssi DSM 13497.</title>
        <authorList>
            <consortium name="US DOE Joint Genome Institute (JGI-PGF)"/>
            <person name="Lucas S."/>
            <person name="Han J."/>
            <person name="Lapidus A."/>
            <person name="Bruce D."/>
            <person name="Goodwin L."/>
            <person name="Pitluck S."/>
            <person name="Peters L."/>
            <person name="Kyrpides N."/>
            <person name="Mavromatis K."/>
            <person name="Ivanova N."/>
            <person name="Mikhailova N."/>
            <person name="Chertkov O."/>
            <person name="Detter J.C."/>
            <person name="Tapia R."/>
            <person name="Han C."/>
            <person name="Land M."/>
            <person name="Hauser L."/>
            <person name="Markowitz V."/>
            <person name="Cheng J.-F."/>
            <person name="Hugenholtz P."/>
            <person name="Woyke T."/>
            <person name="Wu D."/>
            <person name="Spring S."/>
            <person name="Brambilla E."/>
            <person name="Klenk H.-P."/>
            <person name="Eisen J.A."/>
        </authorList>
    </citation>
    <scope>NUCLEOTIDE SEQUENCE [LARGE SCALE GENOMIC DNA]</scope>
    <source>
        <strain evidence="15 16">DSM 13497</strain>
    </source>
</reference>
<dbReference type="SUPFAM" id="SSF48029">
    <property type="entry name" value="FliG"/>
    <property type="match status" value="2"/>
</dbReference>
<keyword evidence="15" id="KW-0966">Cell projection</keyword>
<evidence type="ECO:0000256" key="1">
    <source>
        <dbReference type="ARBA" id="ARBA00004117"/>
    </source>
</evidence>
<dbReference type="GO" id="GO:0071973">
    <property type="term" value="P:bacterial-type flagellum-dependent cell motility"/>
    <property type="evidence" value="ECO:0007669"/>
    <property type="project" value="InterPro"/>
</dbReference>
<evidence type="ECO:0000256" key="5">
    <source>
        <dbReference type="ARBA" id="ARBA00022475"/>
    </source>
</evidence>
<organism evidence="15 16">
    <name type="scientific">Caldithrix abyssi DSM 13497</name>
    <dbReference type="NCBI Taxonomy" id="880073"/>
    <lineage>
        <taxon>Bacteria</taxon>
        <taxon>Pseudomonadati</taxon>
        <taxon>Calditrichota</taxon>
        <taxon>Calditrichia</taxon>
        <taxon>Calditrichales</taxon>
        <taxon>Calditrichaceae</taxon>
        <taxon>Caldithrix</taxon>
    </lineage>
</organism>
<feature type="domain" description="Flagellar motor switch protein FliG C-terminal" evidence="11">
    <location>
        <begin position="224"/>
        <end position="330"/>
    </location>
</feature>
<dbReference type="PaxDb" id="880073-Calab_2634"/>
<evidence type="ECO:0000259" key="11">
    <source>
        <dbReference type="Pfam" id="PF01706"/>
    </source>
</evidence>
<sequence length="340" mass="38588">MAEVSVSRRRLTSIQKVALLMIALGVEKASMILKNLNESEVEKISIEMAKLQNVPAEVISEVIVEFYEMMTANKFIVQGGIDYARELLEAAWGKKRAEDVLKRVEAETEVSAFYLLQTVDDKQLINFLQNEHPQTAALILSNLRPRQAAAIISEMPEEMQYEIAYRIATMEKTSPELVEDIENVLREQLGNLFGGNLSKTGGVETVAEILNSVNRTAEKNILTHLRERDSQLAEEVTNLMFLFEDIVHLPNATIQRILKEVDSKTLALALKATSSELKERIFKNMSERAAKMLKEELDYLGPVRIKDVEQAQKEILETARRLEEQGEIMLVRGEEEELIE</sequence>
<dbReference type="InterPro" id="IPR032779">
    <property type="entry name" value="FliG_M"/>
</dbReference>
<dbReference type="PRINTS" id="PR00954">
    <property type="entry name" value="FLGMOTORFLIG"/>
</dbReference>
<keyword evidence="15" id="KW-0969">Cilium</keyword>
<dbReference type="Pfam" id="PF01706">
    <property type="entry name" value="FliG_C"/>
    <property type="match status" value="1"/>
</dbReference>
<keyword evidence="9" id="KW-0975">Bacterial flagellum</keyword>
<dbReference type="EMBL" id="CM001402">
    <property type="protein sequence ID" value="EHO42244.1"/>
    <property type="molecule type" value="Genomic_DNA"/>
</dbReference>
<dbReference type="InterPro" id="IPR000090">
    <property type="entry name" value="Flg_Motor_Flig"/>
</dbReference>
<evidence type="ECO:0000256" key="7">
    <source>
        <dbReference type="ARBA" id="ARBA00022779"/>
    </source>
</evidence>
<comment type="function">
    <text evidence="10">FliG is one of three proteins (FliG, FliN, FliM) that forms the rotor-mounted switch complex (C ring), located at the base of the basal body. This complex interacts with the CheY and CheZ chemotaxis proteins, in addition to contacting components of the motor that determine the direction of flagellar rotation.</text>
</comment>
<keyword evidence="16" id="KW-1185">Reference proteome</keyword>
<evidence type="ECO:0000256" key="6">
    <source>
        <dbReference type="ARBA" id="ARBA00022500"/>
    </source>
</evidence>
<comment type="similarity">
    <text evidence="3">Belongs to the FliG family.</text>
</comment>
<evidence type="ECO:0000259" key="13">
    <source>
        <dbReference type="Pfam" id="PF14842"/>
    </source>
</evidence>
<proteinExistence type="inferred from homology"/>
<dbReference type="NCBIfam" id="TIGR00207">
    <property type="entry name" value="fliG"/>
    <property type="match status" value="1"/>
</dbReference>
<dbReference type="HOGENOM" id="CLU_047835_1_1_0"/>
<dbReference type="RefSeq" id="WP_006929528.1">
    <property type="nucleotide sequence ID" value="NZ_CM001402.1"/>
</dbReference>
<evidence type="ECO:0000259" key="12">
    <source>
        <dbReference type="Pfam" id="PF14841"/>
    </source>
</evidence>
<dbReference type="PIRSF" id="PIRSF003161">
    <property type="entry name" value="FliG"/>
    <property type="match status" value="1"/>
</dbReference>
<evidence type="ECO:0000256" key="8">
    <source>
        <dbReference type="ARBA" id="ARBA00023136"/>
    </source>
</evidence>
<keyword evidence="6" id="KW-0145">Chemotaxis</keyword>
<dbReference type="PANTHER" id="PTHR30534:SF0">
    <property type="entry name" value="FLAGELLAR MOTOR SWITCH PROTEIN FLIG"/>
    <property type="match status" value="1"/>
</dbReference>
<dbReference type="InterPro" id="IPR011002">
    <property type="entry name" value="FliG_a-hlx"/>
</dbReference>
<dbReference type="InterPro" id="IPR023087">
    <property type="entry name" value="Flg_Motor_Flig_C"/>
</dbReference>
<keyword evidence="7" id="KW-0283">Flagellar rotation</keyword>
<evidence type="ECO:0000313" key="14">
    <source>
        <dbReference type="EMBL" id="APF18219.1"/>
    </source>
</evidence>
<keyword evidence="5" id="KW-1003">Cell membrane</keyword>
<dbReference type="PANTHER" id="PTHR30534">
    <property type="entry name" value="FLAGELLAR MOTOR SWITCH PROTEIN FLIG"/>
    <property type="match status" value="1"/>
</dbReference>
<dbReference type="STRING" id="880073.Cabys_1470"/>
<keyword evidence="8" id="KW-0472">Membrane</keyword>
<dbReference type="Proteomes" id="UP000004671">
    <property type="component" value="Chromosome"/>
</dbReference>
<evidence type="ECO:0000256" key="4">
    <source>
        <dbReference type="ARBA" id="ARBA00021870"/>
    </source>
</evidence>
<dbReference type="GO" id="GO:0006935">
    <property type="term" value="P:chemotaxis"/>
    <property type="evidence" value="ECO:0007669"/>
    <property type="project" value="UniProtKB-KW"/>
</dbReference>
<dbReference type="InParanoid" id="H1XPZ3"/>
<dbReference type="eggNOG" id="COG1536">
    <property type="taxonomic scope" value="Bacteria"/>
</dbReference>
<dbReference type="FunFam" id="1.10.220.30:FF:000001">
    <property type="entry name" value="Flagellar motor switch protein FliG"/>
    <property type="match status" value="1"/>
</dbReference>
<dbReference type="GO" id="GO:0005886">
    <property type="term" value="C:plasma membrane"/>
    <property type="evidence" value="ECO:0007669"/>
    <property type="project" value="UniProtKB-SubCell"/>
</dbReference>
<evidence type="ECO:0000313" key="17">
    <source>
        <dbReference type="Proteomes" id="UP000183868"/>
    </source>
</evidence>
<dbReference type="AlphaFoldDB" id="H1XPZ3"/>
<dbReference type="Pfam" id="PF14842">
    <property type="entry name" value="FliG_N"/>
    <property type="match status" value="1"/>
</dbReference>
<dbReference type="InterPro" id="IPR028263">
    <property type="entry name" value="FliG_N"/>
</dbReference>
<keyword evidence="15" id="KW-0282">Flagellum</keyword>
<evidence type="ECO:0000256" key="3">
    <source>
        <dbReference type="ARBA" id="ARBA00010299"/>
    </source>
</evidence>
<reference evidence="14 17" key="2">
    <citation type="submission" date="2016-11" db="EMBL/GenBank/DDBJ databases">
        <title>Genomic analysis of Caldithrix abyssi and proposal of a novel bacterial phylum Caldithrichaeota.</title>
        <authorList>
            <person name="Kublanov I."/>
            <person name="Sigalova O."/>
            <person name="Gavrilov S."/>
            <person name="Lebedinsky A."/>
            <person name="Ivanova N."/>
            <person name="Daum C."/>
            <person name="Reddy T."/>
            <person name="Klenk H.P."/>
            <person name="Goker M."/>
            <person name="Reva O."/>
            <person name="Miroshnichenko M."/>
            <person name="Kyprides N."/>
            <person name="Woyke T."/>
            <person name="Gelfand M."/>
        </authorList>
    </citation>
    <scope>NUCLEOTIDE SEQUENCE [LARGE SCALE GENOMIC DNA]</scope>
    <source>
        <strain evidence="14 17">LF13</strain>
    </source>
</reference>
<dbReference type="Gene3D" id="1.10.220.30">
    <property type="match status" value="3"/>
</dbReference>
<accession>H1XPZ3</accession>
<evidence type="ECO:0000313" key="15">
    <source>
        <dbReference type="EMBL" id="EHO42244.1"/>
    </source>
</evidence>
<dbReference type="GO" id="GO:0003774">
    <property type="term" value="F:cytoskeletal motor activity"/>
    <property type="evidence" value="ECO:0007669"/>
    <property type="project" value="InterPro"/>
</dbReference>
<name>H1XPZ3_CALAY</name>
<dbReference type="Proteomes" id="UP000183868">
    <property type="component" value="Chromosome"/>
</dbReference>
<dbReference type="FunCoup" id="H1XPZ3">
    <property type="interactions" value="62"/>
</dbReference>